<dbReference type="RefSeq" id="WP_254091400.1">
    <property type="nucleotide sequence ID" value="NZ_JAHESC010000023.1"/>
</dbReference>
<dbReference type="PROSITE" id="PS51257">
    <property type="entry name" value="PROKAR_LIPOPROTEIN"/>
    <property type="match status" value="1"/>
</dbReference>
<evidence type="ECO:0000313" key="2">
    <source>
        <dbReference type="Proteomes" id="UP001319180"/>
    </source>
</evidence>
<keyword evidence="2" id="KW-1185">Reference proteome</keyword>
<name>A0AAP2DA04_9BACT</name>
<dbReference type="AlphaFoldDB" id="A0AAP2DA04"/>
<evidence type="ECO:0008006" key="3">
    <source>
        <dbReference type="Google" id="ProtNLM"/>
    </source>
</evidence>
<reference evidence="1 2" key="1">
    <citation type="submission" date="2021-05" db="EMBL/GenBank/DDBJ databases">
        <title>A Polyphasic approach of four new species of the genus Ohtaekwangia: Ohtaekwangia histidinii sp. nov., Ohtaekwangia cretensis sp. nov., Ohtaekwangia indiensis sp. nov., Ohtaekwangia reichenbachii sp. nov. from diverse environment.</title>
        <authorList>
            <person name="Octaviana S."/>
        </authorList>
    </citation>
    <scope>NUCLEOTIDE SEQUENCE [LARGE SCALE GENOMIC DNA]</scope>
    <source>
        <strain evidence="1 2">PWU37</strain>
    </source>
</reference>
<dbReference type="EMBL" id="JAHESC010000023">
    <property type="protein sequence ID" value="MBT1688173.1"/>
    <property type="molecule type" value="Genomic_DNA"/>
</dbReference>
<sequence length="247" mass="25933">MKTLKATFLTCLVLAAGACKDDDEKEAVSNDEAAEMIASSLAESSSGFAAVVDQSATVTGSVVDAYDGGRTATCGFESDLTLNVTNPSGSSVTYSFAYTYHYELICENDAPKTMEVDVTYDGEFDGPRISSAHEGTADVTITKLENTVVTYSIDAHYQSAGTFQSKIRNRNSTSSSVDITLDDVVVDKASHQILSGTASATITGTVTGKGSFTYTGTIVFNGNHTAELTVKGIKYILNLTTGSITPA</sequence>
<proteinExistence type="predicted"/>
<gene>
    <name evidence="1" type="ORF">KK078_16500</name>
</gene>
<evidence type="ECO:0000313" key="1">
    <source>
        <dbReference type="EMBL" id="MBT1688173.1"/>
    </source>
</evidence>
<protein>
    <recommendedName>
        <fullName evidence="3">Lipoprotein</fullName>
    </recommendedName>
</protein>
<dbReference type="Proteomes" id="UP001319180">
    <property type="component" value="Unassembled WGS sequence"/>
</dbReference>
<comment type="caution">
    <text evidence="1">The sequence shown here is derived from an EMBL/GenBank/DDBJ whole genome shotgun (WGS) entry which is preliminary data.</text>
</comment>
<organism evidence="1 2">
    <name type="scientific">Dawidia soli</name>
    <dbReference type="NCBI Taxonomy" id="2782352"/>
    <lineage>
        <taxon>Bacteria</taxon>
        <taxon>Pseudomonadati</taxon>
        <taxon>Bacteroidota</taxon>
        <taxon>Cytophagia</taxon>
        <taxon>Cytophagales</taxon>
        <taxon>Chryseotaleaceae</taxon>
        <taxon>Dawidia</taxon>
    </lineage>
</organism>
<accession>A0AAP2DA04</accession>